<dbReference type="PANTHER" id="PTHR23502:SF132">
    <property type="entry name" value="POLYAMINE TRANSPORTER 2-RELATED"/>
    <property type="match status" value="1"/>
</dbReference>
<evidence type="ECO:0000259" key="9">
    <source>
        <dbReference type="PROSITE" id="PS50850"/>
    </source>
</evidence>
<comment type="subcellular location">
    <subcellularLocation>
        <location evidence="8">Cell inner membrane</location>
        <topology evidence="8">Multi-pass membrane protein</topology>
    </subcellularLocation>
    <subcellularLocation>
        <location evidence="1">Cell membrane</location>
        <topology evidence="1">Multi-pass membrane protein</topology>
    </subcellularLocation>
</comment>
<dbReference type="Pfam" id="PF07690">
    <property type="entry name" value="MFS_1"/>
    <property type="match status" value="1"/>
</dbReference>
<feature type="transmembrane region" description="Helical" evidence="8">
    <location>
        <begin position="375"/>
        <end position="397"/>
    </location>
</feature>
<evidence type="ECO:0000256" key="5">
    <source>
        <dbReference type="ARBA" id="ARBA00022692"/>
    </source>
</evidence>
<evidence type="ECO:0000256" key="7">
    <source>
        <dbReference type="ARBA" id="ARBA00023136"/>
    </source>
</evidence>
<dbReference type="GO" id="GO:0005886">
    <property type="term" value="C:plasma membrane"/>
    <property type="evidence" value="ECO:0007669"/>
    <property type="project" value="UniProtKB-SubCell"/>
</dbReference>
<dbReference type="SUPFAM" id="SSF103473">
    <property type="entry name" value="MFS general substrate transporter"/>
    <property type="match status" value="1"/>
</dbReference>
<dbReference type="PANTHER" id="PTHR23502">
    <property type="entry name" value="MAJOR FACILITATOR SUPERFAMILY"/>
    <property type="match status" value="1"/>
</dbReference>
<dbReference type="CDD" id="cd17320">
    <property type="entry name" value="MFS_MdfA_MDR_like"/>
    <property type="match status" value="1"/>
</dbReference>
<evidence type="ECO:0000313" key="10">
    <source>
        <dbReference type="EMBL" id="RDL43201.1"/>
    </source>
</evidence>
<feature type="transmembrane region" description="Helical" evidence="8">
    <location>
        <begin position="346"/>
        <end position="369"/>
    </location>
</feature>
<dbReference type="PROSITE" id="PS00216">
    <property type="entry name" value="SUGAR_TRANSPORT_1"/>
    <property type="match status" value="1"/>
</dbReference>
<dbReference type="GO" id="GO:1990961">
    <property type="term" value="P:xenobiotic detoxification by transmembrane export across the plasma membrane"/>
    <property type="evidence" value="ECO:0007669"/>
    <property type="project" value="InterPro"/>
</dbReference>
<feature type="transmembrane region" description="Helical" evidence="8">
    <location>
        <begin position="287"/>
        <end position="308"/>
    </location>
</feature>
<feature type="transmembrane region" description="Helical" evidence="8">
    <location>
        <begin position="314"/>
        <end position="334"/>
    </location>
</feature>
<dbReference type="OrthoDB" id="9814303at2"/>
<dbReference type="Proteomes" id="UP000254326">
    <property type="component" value="Unassembled WGS sequence"/>
</dbReference>
<keyword evidence="7 8" id="KW-0472">Membrane</keyword>
<feature type="transmembrane region" description="Helical" evidence="8">
    <location>
        <begin position="54"/>
        <end position="72"/>
    </location>
</feature>
<keyword evidence="5 8" id="KW-0812">Transmembrane</keyword>
<protein>
    <recommendedName>
        <fullName evidence="8">Bcr/CflA family efflux transporter</fullName>
    </recommendedName>
</protein>
<feature type="domain" description="Major facilitator superfamily (MFS) profile" evidence="9">
    <location>
        <begin position="17"/>
        <end position="399"/>
    </location>
</feature>
<proteinExistence type="inferred from homology"/>
<feature type="transmembrane region" description="Helical" evidence="8">
    <location>
        <begin position="254"/>
        <end position="275"/>
    </location>
</feature>
<evidence type="ECO:0000256" key="2">
    <source>
        <dbReference type="ARBA" id="ARBA00006236"/>
    </source>
</evidence>
<accession>A0A370U607</accession>
<reference evidence="10 11" key="1">
    <citation type="submission" date="2018-06" db="EMBL/GenBank/DDBJ databases">
        <title>Marinomonas sp. YLB-05 draft genome sequence.</title>
        <authorList>
            <person name="Yu L."/>
            <person name="Tang X."/>
        </authorList>
    </citation>
    <scope>NUCLEOTIDE SEQUENCE [LARGE SCALE GENOMIC DNA]</scope>
    <source>
        <strain evidence="10 11">YLB-05</strain>
    </source>
</reference>
<evidence type="ECO:0000256" key="8">
    <source>
        <dbReference type="RuleBase" id="RU365088"/>
    </source>
</evidence>
<dbReference type="InterPro" id="IPR004812">
    <property type="entry name" value="Efflux_drug-R_Bcr/CmlA"/>
</dbReference>
<dbReference type="EMBL" id="QKRA01000009">
    <property type="protein sequence ID" value="RDL43201.1"/>
    <property type="molecule type" value="Genomic_DNA"/>
</dbReference>
<organism evidence="10 11">
    <name type="scientific">Marinomonas piezotolerans</name>
    <dbReference type="NCBI Taxonomy" id="2213058"/>
    <lineage>
        <taxon>Bacteria</taxon>
        <taxon>Pseudomonadati</taxon>
        <taxon>Pseudomonadota</taxon>
        <taxon>Gammaproteobacteria</taxon>
        <taxon>Oceanospirillales</taxon>
        <taxon>Oceanospirillaceae</taxon>
        <taxon>Marinomonas</taxon>
    </lineage>
</organism>
<dbReference type="PROSITE" id="PS50850">
    <property type="entry name" value="MFS"/>
    <property type="match status" value="1"/>
</dbReference>
<dbReference type="InterPro" id="IPR011701">
    <property type="entry name" value="MFS"/>
</dbReference>
<comment type="similarity">
    <text evidence="2 8">Belongs to the major facilitator superfamily. Bcr/CmlA family.</text>
</comment>
<dbReference type="InterPro" id="IPR020846">
    <property type="entry name" value="MFS_dom"/>
</dbReference>
<feature type="transmembrane region" description="Helical" evidence="8">
    <location>
        <begin position="170"/>
        <end position="190"/>
    </location>
</feature>
<dbReference type="InterPro" id="IPR005829">
    <property type="entry name" value="Sugar_transporter_CS"/>
</dbReference>
<feature type="transmembrane region" description="Helical" evidence="8">
    <location>
        <begin position="84"/>
        <end position="103"/>
    </location>
</feature>
<gene>
    <name evidence="10" type="ORF">DN730_16000</name>
</gene>
<feature type="transmembrane region" description="Helical" evidence="8">
    <location>
        <begin position="20"/>
        <end position="42"/>
    </location>
</feature>
<keyword evidence="3 8" id="KW-0813">Transport</keyword>
<dbReference type="GO" id="GO:0042910">
    <property type="term" value="F:xenobiotic transmembrane transporter activity"/>
    <property type="evidence" value="ECO:0007669"/>
    <property type="project" value="InterPro"/>
</dbReference>
<evidence type="ECO:0000256" key="4">
    <source>
        <dbReference type="ARBA" id="ARBA00022475"/>
    </source>
</evidence>
<evidence type="ECO:0000256" key="1">
    <source>
        <dbReference type="ARBA" id="ARBA00004651"/>
    </source>
</evidence>
<name>A0A370U607_9GAMM</name>
<dbReference type="NCBIfam" id="TIGR00710">
    <property type="entry name" value="efflux_Bcr_CflA"/>
    <property type="match status" value="1"/>
</dbReference>
<sequence length="413" mass="44554">MSAQPQSRHSGMGPKEFTILVAMLMSVVAITIDALLPALGVIGQALDVTDPNRPQLLIGLIFLGMAIGQLVAGPMSDALGRKPILYTGFLFYFVGTVACSQADTLEALMVGRFIQGLGVAGPYIAAISLVRDIFSGAKMARTMSLVMMIFVLVPALAPSIGQAVMLMSGWRAIFVMYLFYGAVLAIWITLRLKETLPKSERIPLTAKGFKDGFKEVLTNRQTAGYTLCMGLFFGSFMGYLNSSQQIFQVQFDTGVMFSVYFGILALVLGVSSLVNSRIVEKHGMRVIAIRAIFVIVIASVIFLVMHAIVDIQLWMFMIYASILFFCFGLLFGNVNSLAMEPMGHVAGIASAVIGSVSAIMSMGIGTIIGQLYNNTLVPLSTGFAILGTIALFIMIWVERGQSNDDVETDPATI</sequence>
<keyword evidence="6 8" id="KW-1133">Transmembrane helix</keyword>
<evidence type="ECO:0000313" key="11">
    <source>
        <dbReference type="Proteomes" id="UP000254326"/>
    </source>
</evidence>
<dbReference type="AlphaFoldDB" id="A0A370U607"/>
<keyword evidence="4" id="KW-1003">Cell membrane</keyword>
<evidence type="ECO:0000256" key="6">
    <source>
        <dbReference type="ARBA" id="ARBA00022989"/>
    </source>
</evidence>
<keyword evidence="8" id="KW-0997">Cell inner membrane</keyword>
<keyword evidence="11" id="KW-1185">Reference proteome</keyword>
<evidence type="ECO:0000256" key="3">
    <source>
        <dbReference type="ARBA" id="ARBA00022448"/>
    </source>
</evidence>
<feature type="transmembrane region" description="Helical" evidence="8">
    <location>
        <begin position="109"/>
        <end position="130"/>
    </location>
</feature>
<feature type="transmembrane region" description="Helical" evidence="8">
    <location>
        <begin position="223"/>
        <end position="242"/>
    </location>
</feature>
<feature type="transmembrane region" description="Helical" evidence="8">
    <location>
        <begin position="142"/>
        <end position="164"/>
    </location>
</feature>
<dbReference type="RefSeq" id="WP_115469152.1">
    <property type="nucleotide sequence ID" value="NZ_QKRA01000009.1"/>
</dbReference>
<dbReference type="InterPro" id="IPR036259">
    <property type="entry name" value="MFS_trans_sf"/>
</dbReference>
<dbReference type="Gene3D" id="1.20.1720.10">
    <property type="entry name" value="Multidrug resistance protein D"/>
    <property type="match status" value="1"/>
</dbReference>
<comment type="caution">
    <text evidence="10">The sequence shown here is derived from an EMBL/GenBank/DDBJ whole genome shotgun (WGS) entry which is preliminary data.</text>
</comment>